<feature type="compositionally biased region" description="Polar residues" evidence="6">
    <location>
        <begin position="2126"/>
        <end position="2138"/>
    </location>
</feature>
<comment type="caution">
    <text evidence="9">The sequence shown here is derived from an EMBL/GenBank/DDBJ whole genome shotgun (WGS) entry which is preliminary data.</text>
</comment>
<dbReference type="GO" id="GO:0007264">
    <property type="term" value="P:small GTPase-mediated signal transduction"/>
    <property type="evidence" value="ECO:0007669"/>
    <property type="project" value="InterPro"/>
</dbReference>
<comment type="similarity">
    <text evidence="5">Belongs to the DOCK family.</text>
</comment>
<feature type="region of interest" description="Disordered" evidence="6">
    <location>
        <begin position="2024"/>
        <end position="2102"/>
    </location>
</feature>
<dbReference type="GO" id="GO:0031267">
    <property type="term" value="F:small GTPase binding"/>
    <property type="evidence" value="ECO:0007669"/>
    <property type="project" value="TreeGrafter"/>
</dbReference>
<evidence type="ECO:0000259" key="8">
    <source>
        <dbReference type="PROSITE" id="PS51651"/>
    </source>
</evidence>
<reference evidence="9" key="1">
    <citation type="submission" date="2023-03" db="EMBL/GenBank/DDBJ databases">
        <title>Massive genome expansion in bonnet fungi (Mycena s.s.) driven by repeated elements and novel gene families across ecological guilds.</title>
        <authorList>
            <consortium name="Lawrence Berkeley National Laboratory"/>
            <person name="Harder C.B."/>
            <person name="Miyauchi S."/>
            <person name="Viragh M."/>
            <person name="Kuo A."/>
            <person name="Thoen E."/>
            <person name="Andreopoulos B."/>
            <person name="Lu D."/>
            <person name="Skrede I."/>
            <person name="Drula E."/>
            <person name="Henrissat B."/>
            <person name="Morin E."/>
            <person name="Kohler A."/>
            <person name="Barry K."/>
            <person name="LaButti K."/>
            <person name="Morin E."/>
            <person name="Salamov A."/>
            <person name="Lipzen A."/>
            <person name="Mereny Z."/>
            <person name="Hegedus B."/>
            <person name="Baldrian P."/>
            <person name="Stursova M."/>
            <person name="Weitz H."/>
            <person name="Taylor A."/>
            <person name="Grigoriev I.V."/>
            <person name="Nagy L.G."/>
            <person name="Martin F."/>
            <person name="Kauserud H."/>
        </authorList>
    </citation>
    <scope>NUCLEOTIDE SEQUENCE</scope>
    <source>
        <strain evidence="9">CBHHK182m</strain>
    </source>
</reference>
<dbReference type="SUPFAM" id="SSF48371">
    <property type="entry name" value="ARM repeat"/>
    <property type="match status" value="1"/>
</dbReference>
<dbReference type="GO" id="GO:0005886">
    <property type="term" value="C:plasma membrane"/>
    <property type="evidence" value="ECO:0007669"/>
    <property type="project" value="TreeGrafter"/>
</dbReference>
<keyword evidence="2" id="KW-0963">Cytoplasm</keyword>
<dbReference type="Gene3D" id="1.20.58.740">
    <property type="match status" value="1"/>
</dbReference>
<evidence type="ECO:0000256" key="2">
    <source>
        <dbReference type="ARBA" id="ARBA00022490"/>
    </source>
</evidence>
<dbReference type="Pfam" id="PF23554">
    <property type="entry name" value="TPR_DOCK"/>
    <property type="match status" value="1"/>
</dbReference>
<dbReference type="Pfam" id="PF06920">
    <property type="entry name" value="DHR-2_Lobe_A"/>
    <property type="match status" value="1"/>
</dbReference>
<dbReference type="InterPro" id="IPR046769">
    <property type="entry name" value="DOCKER_Lobe_A"/>
</dbReference>
<dbReference type="InterPro" id="IPR026791">
    <property type="entry name" value="DOCK"/>
</dbReference>
<feature type="region of interest" description="Disordered" evidence="6">
    <location>
        <begin position="536"/>
        <end position="576"/>
    </location>
</feature>
<dbReference type="Pfam" id="PF20421">
    <property type="entry name" value="DHR-2_Lobe_C"/>
    <property type="match status" value="1"/>
</dbReference>
<dbReference type="PANTHER" id="PTHR45653:SF10">
    <property type="entry name" value="MYOBLAST CITY, ISOFORM B"/>
    <property type="match status" value="1"/>
</dbReference>
<evidence type="ECO:0000256" key="5">
    <source>
        <dbReference type="PROSITE-ProRule" id="PRU00983"/>
    </source>
</evidence>
<feature type="region of interest" description="Disordered" evidence="6">
    <location>
        <begin position="2114"/>
        <end position="2138"/>
    </location>
</feature>
<dbReference type="Gene3D" id="1.25.40.410">
    <property type="match status" value="1"/>
</dbReference>
<evidence type="ECO:0000313" key="9">
    <source>
        <dbReference type="EMBL" id="KAJ7783004.1"/>
    </source>
</evidence>
<dbReference type="EMBL" id="JARKIB010000003">
    <property type="protein sequence ID" value="KAJ7783004.1"/>
    <property type="molecule type" value="Genomic_DNA"/>
</dbReference>
<evidence type="ECO:0000256" key="4">
    <source>
        <dbReference type="ARBA" id="ARBA00022658"/>
    </source>
</evidence>
<dbReference type="PANTHER" id="PTHR45653">
    <property type="entry name" value="DEDICATOR OF CYTOKINESIS"/>
    <property type="match status" value="1"/>
</dbReference>
<comment type="subcellular location">
    <subcellularLocation>
        <location evidence="1">Cytoplasm</location>
    </subcellularLocation>
</comment>
<evidence type="ECO:0000256" key="1">
    <source>
        <dbReference type="ARBA" id="ARBA00004496"/>
    </source>
</evidence>
<feature type="region of interest" description="Disordered" evidence="6">
    <location>
        <begin position="236"/>
        <end position="270"/>
    </location>
</feature>
<accession>A0AAD7KDB7</accession>
<evidence type="ECO:0000259" key="7">
    <source>
        <dbReference type="PROSITE" id="PS51650"/>
    </source>
</evidence>
<feature type="compositionally biased region" description="Polar residues" evidence="6">
    <location>
        <begin position="2036"/>
        <end position="2061"/>
    </location>
</feature>
<dbReference type="InterPro" id="IPR043161">
    <property type="entry name" value="DOCK_C_lobe_A"/>
</dbReference>
<keyword evidence="4" id="KW-0344">Guanine-nucleotide releasing factor</keyword>
<dbReference type="InterPro" id="IPR032376">
    <property type="entry name" value="DOCK_N"/>
</dbReference>
<dbReference type="Gene3D" id="1.20.1270.350">
    <property type="entry name" value="Dedicator of cytokinesis N-terminal subdomain"/>
    <property type="match status" value="1"/>
</dbReference>
<dbReference type="GO" id="GO:0005085">
    <property type="term" value="F:guanyl-nucleotide exchange factor activity"/>
    <property type="evidence" value="ECO:0007669"/>
    <property type="project" value="UniProtKB-KW"/>
</dbReference>
<keyword evidence="10" id="KW-1185">Reference proteome</keyword>
<dbReference type="CDD" id="cd08679">
    <property type="entry name" value="C2_DOCK180_related"/>
    <property type="match status" value="1"/>
</dbReference>
<feature type="domain" description="DOCKER" evidence="8">
    <location>
        <begin position="1614"/>
        <end position="2025"/>
    </location>
</feature>
<dbReference type="InterPro" id="IPR027007">
    <property type="entry name" value="C2_DOCK-type_domain"/>
</dbReference>
<feature type="domain" description="C2 DOCK-type" evidence="7">
    <location>
        <begin position="687"/>
        <end position="892"/>
    </location>
</feature>
<dbReference type="InterPro" id="IPR042455">
    <property type="entry name" value="DOCK_N_sub1"/>
</dbReference>
<evidence type="ECO:0000313" key="10">
    <source>
        <dbReference type="Proteomes" id="UP001215598"/>
    </source>
</evidence>
<dbReference type="Pfam" id="PF14429">
    <property type="entry name" value="DOCK-C2"/>
    <property type="match status" value="1"/>
</dbReference>
<feature type="region of interest" description="Disordered" evidence="6">
    <location>
        <begin position="161"/>
        <end position="219"/>
    </location>
</feature>
<evidence type="ECO:0000256" key="6">
    <source>
        <dbReference type="SAM" id="MobiDB-lite"/>
    </source>
</evidence>
<dbReference type="InterPro" id="IPR046773">
    <property type="entry name" value="DOCKER_Lobe_C"/>
</dbReference>
<dbReference type="Gene3D" id="2.60.40.150">
    <property type="entry name" value="C2 domain"/>
    <property type="match status" value="1"/>
</dbReference>
<name>A0AAD7KDB7_9AGAR</name>
<dbReference type="InterPro" id="IPR043162">
    <property type="entry name" value="DOCK_C_lobe_C"/>
</dbReference>
<dbReference type="InterPro" id="IPR035892">
    <property type="entry name" value="C2_domain_sf"/>
</dbReference>
<dbReference type="InterPro" id="IPR056372">
    <property type="entry name" value="TPR_DOCK"/>
</dbReference>
<dbReference type="InterPro" id="IPR016024">
    <property type="entry name" value="ARM-type_fold"/>
</dbReference>
<organism evidence="9 10">
    <name type="scientific">Mycena metata</name>
    <dbReference type="NCBI Taxonomy" id="1033252"/>
    <lineage>
        <taxon>Eukaryota</taxon>
        <taxon>Fungi</taxon>
        <taxon>Dikarya</taxon>
        <taxon>Basidiomycota</taxon>
        <taxon>Agaricomycotina</taxon>
        <taxon>Agaricomycetes</taxon>
        <taxon>Agaricomycetidae</taxon>
        <taxon>Agaricales</taxon>
        <taxon>Marasmiineae</taxon>
        <taxon>Mycenaceae</taxon>
        <taxon>Mycena</taxon>
    </lineage>
</organism>
<protein>
    <submittedName>
        <fullName evidence="9">C2 domain in Dock180 and Zizimin proteins-domain-containing protein</fullName>
    </submittedName>
</protein>
<evidence type="ECO:0000256" key="3">
    <source>
        <dbReference type="ARBA" id="ARBA00022553"/>
    </source>
</evidence>
<dbReference type="PROSITE" id="PS51651">
    <property type="entry name" value="DOCKER"/>
    <property type="match status" value="1"/>
</dbReference>
<dbReference type="CDD" id="cd11684">
    <property type="entry name" value="DHR2_DOCK"/>
    <property type="match status" value="1"/>
</dbReference>
<feature type="compositionally biased region" description="Polar residues" evidence="6">
    <location>
        <begin position="161"/>
        <end position="174"/>
    </location>
</feature>
<dbReference type="GO" id="GO:0005737">
    <property type="term" value="C:cytoplasm"/>
    <property type="evidence" value="ECO:0007669"/>
    <property type="project" value="UniProtKB-SubCell"/>
</dbReference>
<dbReference type="Pfam" id="PF16172">
    <property type="entry name" value="DOCK_N"/>
    <property type="match status" value="1"/>
</dbReference>
<sequence length="2191" mass="244428">MWEPLPLIVYGYAVHPLSPSRRDTRFSARNRLSTVTESSTEENLVHRDVVSLEVGDEVYAFEKYTPRAKRLRASGTEGAYVVCTTRRPPVTWSLAADPSSSAVIKPPAKTEEPHQVFIGIFPASHIYVRDEFSDAEGRLPDLAITLNGAAHGYVSSSNGWTSGHASHGTASPGSSFVHWNGNKPGSTMGSLREEDEEADLSASRKSFRTGPLPDLAKSLRTGIPGGGLSGVYPASLNSSSVRSSSPADSQVMKPLPPRPSLKSGDETASGAAQPIIDEIASALREWHSFMFQYLARRDYKLFHIVREHIEALHLGRRQLLAQTLNAEETINMRRDCVTRLVSGNIVQGLDVIVRHPTWGGLVTVDVEGEIEPRSWVSAVRMYSMQTALAYLAISHPETLNYTIGSTPDYMAAGPLPTPAHSAFPESTYHKPRSLSLGSTNDSNRPTTAKFFHIFLDLRAFVASPCAPGETAELFFSLYKRSGQFVTEDFCAILNHNGVLARDPTKRIRTLFTDLALSDVQDPIYLVCRIVRSGALKPNGPESGRRGSEGFVSRSEPGLDGVPHSPRPAGTSDGPTHFRRPFGCAVLELTHLARMAAEEADVTPAREHQMPIFTPTNEATFSMIHQNIISKNVKEYEKSPKADMLAVTMKIFRGDAPTIVRENTSLLQDTPHTLRLGFPDVVFPGDVRNELYIKLWSGEFSPPTTGGGRMSMAQFARGQMTGASNNVQVTVEVRDQDGRAVESVISQGSGEPLMTQFHSTVFQRCNEPTYGELIKVQLPPQGIPQWHLFFTFRNRSGRERGNNARASTDNSERPFAFAFQPLFPDKRAFVEDGSHTLILYRAEKMASITPDIYLTAPSWLAVNQRPEQLIVHPEMMRLTPPIRDTLTLRSSLCSTKFTQNPVLLSLLSWDRLADRELLSTVLTKFTFVGEGEIVKFLRDIFDSLFGILVSQNNQSGEMDELVFNALVTVLGIVQDRRFSNFQPVLDVYIEQHFNCAAASSHMIHSMTRLLANPTSTESASPLRAALKVWHYIFKFIARSRDLQKAKEIGMGGGATADHLETTFKRELRSHLAEVTRMMASTSPPSIIGTQTIALQHFTSILPELSKIFSTVELVSIATSFANAVTVGKGKIVIWKLIMYLQIVKGFLFDNPESRPLLVEAVVIWIKPHFGRYDEYHTNESESVKDAARVSWLESIRLCVTIVAVMLDKLQQNLVDPAIVADRNAFRKEQDNVENLLPLIPRLLDSYREFQSAASRKAMDRTRSSLPVKTTVPVTFPESYPFSLVAQLPDGPRNPGTPGAPDADNMFNPGLGETATVFLVLILSSPTKHILNFLELSLDIEGRDRFVALLSQFFKVATSILENDAFPKTWLNINVLAHKVLIKIMEPIASIMEKEFIPPQEAQGQFNAHLWREGFYMFLKLLSSDQLVIEEFTPQKCRAVWRLAGDIRGDGASILLTLWQALGWAEHPTTTGEPATRYGGYQVYLHSLVGQVVNLCLSHHDQLRNNAVQMLYSMIVSEYHQSQHFDEIETELVTRLDSLFMSDSKGDDISRAFFIGHLRHLFYSSDVDESLRERVSIFLDSVDLFLELLLSVRALPEGDEYADDRVIATLRLMNFIRRIGRDEIYIKYVHQLVNMHLQSQNYVEAALTLKLHSDLHEWDLNSFVAPMEDLGLPQQSQFHRKETLCLLILDYLGKGKAWESAIDICKELAFQHAEVTFNYGRLSEILRHQAALLEHIVTDQRYYSDYYRVTFYGNFPAAIRDKRFIYRGYEWEKFGAFCERMLSKHPGAQLLKTPGEAPVDIRFGHDQYIQCTAVTPEPNRALPIFTNPDVPLPVRTYYEHSAINLFSSSRQIKKITRSGQEEIWLEKTYFTTEEAFPTVLRRSEVVGAEIVEISPVENALSEVELKTKELAALNLKYQALAKTAQPVSTNALAMCLNSAVDAPINTGVSAYRQSFFDPEYISRNPETAELVEKLKAAIDEQVVVIDHCMKLHGHLCPPEFIPFHETLEKFFKKNFRDEIRRLGLEASDPISPSLGPRQASQYPPSAYEQSMKQSLTSTVSTTRPRVPFFIPPLQLGRPVMSPPMSPRSPTSPLDAQPPAKQTPLQRHLAHLARHGINGVSSAPGDTGGSDSLSAESPHNSFVNVGNGVHAVPGAKMSGASVATSKSFTSFGSLKGRFSRFGSLNFGRRGATTS</sequence>
<keyword evidence="3" id="KW-0597">Phosphoprotein</keyword>
<dbReference type="PROSITE" id="PS51650">
    <property type="entry name" value="C2_DOCK"/>
    <property type="match status" value="1"/>
</dbReference>
<dbReference type="Proteomes" id="UP001215598">
    <property type="component" value="Unassembled WGS sequence"/>
</dbReference>
<dbReference type="InterPro" id="IPR027357">
    <property type="entry name" value="DOCKER_dom"/>
</dbReference>
<gene>
    <name evidence="9" type="ORF">B0H16DRAFT_1803068</name>
</gene>
<proteinExistence type="inferred from homology"/>
<feature type="compositionally biased region" description="Low complexity" evidence="6">
    <location>
        <begin position="236"/>
        <end position="249"/>
    </location>
</feature>